<evidence type="ECO:0000256" key="1">
    <source>
        <dbReference type="SAM" id="MobiDB-lite"/>
    </source>
</evidence>
<feature type="compositionally biased region" description="Basic and acidic residues" evidence="1">
    <location>
        <begin position="43"/>
        <end position="52"/>
    </location>
</feature>
<accession>A0A9Q8QCV9</accession>
<reference evidence="2" key="1">
    <citation type="submission" date="2021-11" db="EMBL/GenBank/DDBJ databases">
        <title>Purpureocillium_takamizusanense_genome.</title>
        <authorList>
            <person name="Nguyen N.-H."/>
        </authorList>
    </citation>
    <scope>NUCLEOTIDE SEQUENCE</scope>
    <source>
        <strain evidence="2">PT3</strain>
    </source>
</reference>
<dbReference type="GeneID" id="72065390"/>
<feature type="region of interest" description="Disordered" evidence="1">
    <location>
        <begin position="79"/>
        <end position="112"/>
    </location>
</feature>
<keyword evidence="3" id="KW-1185">Reference proteome</keyword>
<gene>
    <name evidence="2" type="ORF">JDV02_003433</name>
</gene>
<evidence type="ECO:0000313" key="2">
    <source>
        <dbReference type="EMBL" id="UNI17053.1"/>
    </source>
</evidence>
<dbReference type="RefSeq" id="XP_047840534.1">
    <property type="nucleotide sequence ID" value="XM_047984560.1"/>
</dbReference>
<protein>
    <submittedName>
        <fullName evidence="2">Uncharacterized protein</fullName>
    </submittedName>
</protein>
<organism evidence="2 3">
    <name type="scientific">Purpureocillium takamizusanense</name>
    <dbReference type="NCBI Taxonomy" id="2060973"/>
    <lineage>
        <taxon>Eukaryota</taxon>
        <taxon>Fungi</taxon>
        <taxon>Dikarya</taxon>
        <taxon>Ascomycota</taxon>
        <taxon>Pezizomycotina</taxon>
        <taxon>Sordariomycetes</taxon>
        <taxon>Hypocreomycetidae</taxon>
        <taxon>Hypocreales</taxon>
        <taxon>Ophiocordycipitaceae</taxon>
        <taxon>Purpureocillium</taxon>
    </lineage>
</organism>
<sequence>MRDSSPCCSLRLHLRLLNHVLQQTARETASREEGRKKRGGRHMHVDEKDEKGLPSFRLASPDGKELLVHPDGSLVGLRHPSHLHGSYTLGKQASYASKRSGESRPSPASSVATGPATFTCFCF</sequence>
<dbReference type="Proteomes" id="UP000829364">
    <property type="component" value="Chromosome 2"/>
</dbReference>
<proteinExistence type="predicted"/>
<evidence type="ECO:0000313" key="3">
    <source>
        <dbReference type="Proteomes" id="UP000829364"/>
    </source>
</evidence>
<dbReference type="AlphaFoldDB" id="A0A9Q8QCV9"/>
<feature type="region of interest" description="Disordered" evidence="1">
    <location>
        <begin position="23"/>
        <end position="62"/>
    </location>
</feature>
<dbReference type="KEGG" id="ptkz:JDV02_003433"/>
<name>A0A9Q8QCV9_9HYPO</name>
<dbReference type="EMBL" id="CP086355">
    <property type="protein sequence ID" value="UNI17053.1"/>
    <property type="molecule type" value="Genomic_DNA"/>
</dbReference>